<feature type="non-terminal residue" evidence="10">
    <location>
        <position position="329"/>
    </location>
</feature>
<keyword evidence="6" id="KW-0443">Lipid metabolism</keyword>
<dbReference type="Gene3D" id="1.20.120.1760">
    <property type="match status" value="1"/>
</dbReference>
<evidence type="ECO:0000256" key="3">
    <source>
        <dbReference type="ARBA" id="ARBA00022679"/>
    </source>
</evidence>
<protein>
    <recommendedName>
        <fullName evidence="12">CDP-diacylglycerol--glycerol-3-phosphate 3-phosphatidyltransferase</fullName>
    </recommendedName>
</protein>
<reference evidence="10" key="1">
    <citation type="submission" date="2021-11" db="EMBL/GenBank/DDBJ databases">
        <authorList>
            <consortium name="Genoscope - CEA"/>
            <person name="William W."/>
        </authorList>
    </citation>
    <scope>NUCLEOTIDE SEQUENCE</scope>
</reference>
<dbReference type="PANTHER" id="PTHR14269:SF60">
    <property type="entry name" value="CARDIOLIPIN SYNTHASE (CMP-FORMING)"/>
    <property type="match status" value="1"/>
</dbReference>
<keyword evidence="8" id="KW-0594">Phospholipid biosynthesis</keyword>
<evidence type="ECO:0000313" key="10">
    <source>
        <dbReference type="EMBL" id="CAH0377333.1"/>
    </source>
</evidence>
<evidence type="ECO:0000256" key="4">
    <source>
        <dbReference type="ARBA" id="ARBA00022692"/>
    </source>
</evidence>
<dbReference type="GO" id="GO:0005739">
    <property type="term" value="C:mitochondrion"/>
    <property type="evidence" value="ECO:0007669"/>
    <property type="project" value="TreeGrafter"/>
</dbReference>
<evidence type="ECO:0000256" key="7">
    <source>
        <dbReference type="ARBA" id="ARBA00023136"/>
    </source>
</evidence>
<organism evidence="10 11">
    <name type="scientific">Pelagomonas calceolata</name>
    <dbReference type="NCBI Taxonomy" id="35677"/>
    <lineage>
        <taxon>Eukaryota</taxon>
        <taxon>Sar</taxon>
        <taxon>Stramenopiles</taxon>
        <taxon>Ochrophyta</taxon>
        <taxon>Pelagophyceae</taxon>
        <taxon>Pelagomonadales</taxon>
        <taxon>Pelagomonadaceae</taxon>
        <taxon>Pelagomonas</taxon>
    </lineage>
</organism>
<dbReference type="Pfam" id="PF01066">
    <property type="entry name" value="CDP-OH_P_transf"/>
    <property type="match status" value="1"/>
</dbReference>
<proteinExistence type="predicted"/>
<evidence type="ECO:0000313" key="11">
    <source>
        <dbReference type="Proteomes" id="UP000789595"/>
    </source>
</evidence>
<evidence type="ECO:0000256" key="2">
    <source>
        <dbReference type="ARBA" id="ARBA00022516"/>
    </source>
</evidence>
<dbReference type="GO" id="GO:0016020">
    <property type="term" value="C:membrane"/>
    <property type="evidence" value="ECO:0007669"/>
    <property type="project" value="UniProtKB-SubCell"/>
</dbReference>
<evidence type="ECO:0000256" key="1">
    <source>
        <dbReference type="ARBA" id="ARBA00004141"/>
    </source>
</evidence>
<dbReference type="GO" id="GO:0043337">
    <property type="term" value="F:cardiolipin synthase (CMP-forming)"/>
    <property type="evidence" value="ECO:0007669"/>
    <property type="project" value="TreeGrafter"/>
</dbReference>
<dbReference type="InterPro" id="IPR000462">
    <property type="entry name" value="CDP-OH_P_trans"/>
</dbReference>
<dbReference type="OrthoDB" id="10020554at2759"/>
<evidence type="ECO:0000256" key="8">
    <source>
        <dbReference type="ARBA" id="ARBA00023209"/>
    </source>
</evidence>
<dbReference type="Proteomes" id="UP000789595">
    <property type="component" value="Unassembled WGS sequence"/>
</dbReference>
<evidence type="ECO:0000256" key="9">
    <source>
        <dbReference type="ARBA" id="ARBA00023264"/>
    </source>
</evidence>
<keyword evidence="7" id="KW-0472">Membrane</keyword>
<dbReference type="PANTHER" id="PTHR14269">
    <property type="entry name" value="CDP-DIACYLGLYCEROL--GLYCEROL-3-PHOSPHATE 3-PHOSPHATIDYLTRANSFERASE-RELATED"/>
    <property type="match status" value="1"/>
</dbReference>
<keyword evidence="2" id="KW-0444">Lipid biosynthesis</keyword>
<gene>
    <name evidence="10" type="ORF">PECAL_5P18950</name>
</gene>
<dbReference type="AlphaFoldDB" id="A0A8J2SZT7"/>
<dbReference type="InterPro" id="IPR050324">
    <property type="entry name" value="CDP-alcohol_PTase-I"/>
</dbReference>
<sequence length="329" mass="34545">MPLAAGVGSARSSCQYGPSSCLADGSYVLDRASRERGSIVRDTLLSCQPAWHLACRLAQNMRRAAARTARCCRVRPAPTGAIAAMRRAASTTTIARPRRLRSPLPPPPLPQIQREDPGLYRVATVPNALSALRIAAAPAVGALVWHGHHDAAALAGCALSLTDWLDGYLAQKLDQETILGKFLDPLGDKALVCCVGVPLALRGELPLALVALVVARDVGLVFGTRQALRKARSTTTYDPRFFLFGGMDPRAIGLDAAPSLISKLNTGLQFVLGGVVLARGGDVVSSYLPAVLAADATVDALCGGVVCTTLLSGADYFFNKRGVVANRAP</sequence>
<dbReference type="EMBL" id="CAKKNE010000005">
    <property type="protein sequence ID" value="CAH0377333.1"/>
    <property type="molecule type" value="Genomic_DNA"/>
</dbReference>
<keyword evidence="5" id="KW-1133">Transmembrane helix</keyword>
<comment type="caution">
    <text evidence="10">The sequence shown here is derived from an EMBL/GenBank/DDBJ whole genome shotgun (WGS) entry which is preliminary data.</text>
</comment>
<accession>A0A8J2SZT7</accession>
<keyword evidence="4" id="KW-0812">Transmembrane</keyword>
<keyword evidence="9" id="KW-1208">Phospholipid metabolism</keyword>
<evidence type="ECO:0000256" key="6">
    <source>
        <dbReference type="ARBA" id="ARBA00023098"/>
    </source>
</evidence>
<keyword evidence="11" id="KW-1185">Reference proteome</keyword>
<evidence type="ECO:0000256" key="5">
    <source>
        <dbReference type="ARBA" id="ARBA00022989"/>
    </source>
</evidence>
<dbReference type="GO" id="GO:0032049">
    <property type="term" value="P:cardiolipin biosynthetic process"/>
    <property type="evidence" value="ECO:0007669"/>
    <property type="project" value="TreeGrafter"/>
</dbReference>
<comment type="subcellular location">
    <subcellularLocation>
        <location evidence="1">Membrane</location>
        <topology evidence="1">Multi-pass membrane protein</topology>
    </subcellularLocation>
</comment>
<name>A0A8J2SZT7_9STRA</name>
<dbReference type="InterPro" id="IPR043130">
    <property type="entry name" value="CDP-OH_PTrfase_TM_dom"/>
</dbReference>
<evidence type="ECO:0008006" key="12">
    <source>
        <dbReference type="Google" id="ProtNLM"/>
    </source>
</evidence>
<keyword evidence="3" id="KW-0808">Transferase</keyword>